<feature type="transmembrane region" description="Helical" evidence="5">
    <location>
        <begin position="309"/>
        <end position="330"/>
    </location>
</feature>
<comment type="subcellular location">
    <subcellularLocation>
        <location evidence="1">Membrane</location>
        <topology evidence="1">Multi-pass membrane protein</topology>
    </subcellularLocation>
</comment>
<dbReference type="GO" id="GO:0005774">
    <property type="term" value="C:vacuolar membrane"/>
    <property type="evidence" value="ECO:0007669"/>
    <property type="project" value="TreeGrafter"/>
</dbReference>
<evidence type="ECO:0000313" key="9">
    <source>
        <dbReference type="RefSeq" id="XP_028147118.1"/>
    </source>
</evidence>
<evidence type="ECO:0000256" key="2">
    <source>
        <dbReference type="ARBA" id="ARBA00022692"/>
    </source>
</evidence>
<keyword evidence="2 5" id="KW-0812">Transmembrane</keyword>
<feature type="transmembrane region" description="Helical" evidence="5">
    <location>
        <begin position="228"/>
        <end position="244"/>
    </location>
</feature>
<dbReference type="EnsemblMetazoa" id="XM_028291317.2">
    <property type="protein sequence ID" value="XP_028147118.1"/>
    <property type="gene ID" value="LOC114340561"/>
</dbReference>
<dbReference type="GO" id="GO:0015179">
    <property type="term" value="F:L-amino acid transmembrane transporter activity"/>
    <property type="evidence" value="ECO:0007669"/>
    <property type="project" value="TreeGrafter"/>
</dbReference>
<keyword evidence="3 5" id="KW-1133">Transmembrane helix</keyword>
<protein>
    <submittedName>
        <fullName evidence="9">Proton-coupled amino acid transporter-like protein CG1139 isoform X1</fullName>
    </submittedName>
</protein>
<feature type="transmembrane region" description="Helical" evidence="5">
    <location>
        <begin position="350"/>
        <end position="370"/>
    </location>
</feature>
<feature type="transmembrane region" description="Helical" evidence="5">
    <location>
        <begin position="124"/>
        <end position="148"/>
    </location>
</feature>
<feature type="domain" description="Amino acid transporter transmembrane" evidence="6">
    <location>
        <begin position="33"/>
        <end position="435"/>
    </location>
</feature>
<keyword evidence="8" id="KW-1185">Reference proteome</keyword>
<dbReference type="AlphaFoldDB" id="A0A6P7GPI7"/>
<evidence type="ECO:0000313" key="7">
    <source>
        <dbReference type="EnsemblMetazoa" id="XP_028147118.1"/>
    </source>
</evidence>
<evidence type="ECO:0000256" key="3">
    <source>
        <dbReference type="ARBA" id="ARBA00022989"/>
    </source>
</evidence>
<feature type="transmembrane region" description="Helical" evidence="5">
    <location>
        <begin position="256"/>
        <end position="279"/>
    </location>
</feature>
<dbReference type="InParanoid" id="A0A6P7GPI7"/>
<proteinExistence type="predicted"/>
<name>A0A6P7GPI7_DIAVI</name>
<gene>
    <name evidence="9" type="primary">LOC114340561</name>
</gene>
<feature type="transmembrane region" description="Helical" evidence="5">
    <location>
        <begin position="57"/>
        <end position="82"/>
    </location>
</feature>
<evidence type="ECO:0000259" key="6">
    <source>
        <dbReference type="Pfam" id="PF01490"/>
    </source>
</evidence>
<dbReference type="PANTHER" id="PTHR22950">
    <property type="entry name" value="AMINO ACID TRANSPORTER"/>
    <property type="match status" value="1"/>
</dbReference>
<dbReference type="KEGG" id="dvv:114340561"/>
<dbReference type="GeneID" id="114340561"/>
<reference evidence="7" key="2">
    <citation type="submission" date="2025-05" db="UniProtKB">
        <authorList>
            <consortium name="EnsemblMetazoa"/>
        </authorList>
    </citation>
    <scope>IDENTIFICATION</scope>
</reference>
<evidence type="ECO:0000313" key="8">
    <source>
        <dbReference type="Proteomes" id="UP001652700"/>
    </source>
</evidence>
<feature type="transmembrane region" description="Helical" evidence="5">
    <location>
        <begin position="417"/>
        <end position="439"/>
    </location>
</feature>
<sequence length="454" mass="50821">MAADTSSKNKRDEIEEDYDPYLHRNLTHPNQSLETLGHLIKGIIGTGILALPEAFKLAGMITGIISTILIGLLSTYCLRILVRSQYILCKRKRVGLLTYPETMEYACEVGPKFFQRCVPYAGGITNFFLVTFQVGTCCVYVVFIAVNIKFVGDQYTDPHIAYAYYVLMFFIPLLAIMMVKNLKYFAPFSHFANFVTLLTIAVCGYYVFRDLPPFSSRPAFGKFSDYFLYFGTSLFSLQSVVVVTSAENNMENPRHFLTPFGVLNVGMFIVVSVVIYFAATGYWKYGEDIKPSITLNFPPPDIAAQSIRILYSLAIFITFGLQGIPAVYIIQNDYIIPHLGEHATERKKKVYDYGLRITLVVLSVVLAITVPLLGLIISLVGTFCLSALGIVFPAIIELAAHWPDRLGPGKICLWKDILIILIGIFGLCVGTYTSIYNIVQELIIKYSTKSILDD</sequence>
<evidence type="ECO:0000256" key="4">
    <source>
        <dbReference type="ARBA" id="ARBA00023136"/>
    </source>
</evidence>
<reference evidence="9" key="1">
    <citation type="submission" date="2025-04" db="UniProtKB">
        <authorList>
            <consortium name="RefSeq"/>
        </authorList>
    </citation>
    <scope>IDENTIFICATION</scope>
    <source>
        <tissue evidence="9">Whole insect</tissue>
    </source>
</reference>
<dbReference type="OrthoDB" id="1684102at2759"/>
<dbReference type="Pfam" id="PF01490">
    <property type="entry name" value="Aa_trans"/>
    <property type="match status" value="1"/>
</dbReference>
<feature type="transmembrane region" description="Helical" evidence="5">
    <location>
        <begin position="191"/>
        <end position="208"/>
    </location>
</feature>
<dbReference type="InterPro" id="IPR013057">
    <property type="entry name" value="AA_transpt_TM"/>
</dbReference>
<dbReference type="Proteomes" id="UP001652700">
    <property type="component" value="Unplaced"/>
</dbReference>
<keyword evidence="4 5" id="KW-0472">Membrane</keyword>
<feature type="transmembrane region" description="Helical" evidence="5">
    <location>
        <begin position="160"/>
        <end position="179"/>
    </location>
</feature>
<organism evidence="9">
    <name type="scientific">Diabrotica virgifera virgifera</name>
    <name type="common">western corn rootworm</name>
    <dbReference type="NCBI Taxonomy" id="50390"/>
    <lineage>
        <taxon>Eukaryota</taxon>
        <taxon>Metazoa</taxon>
        <taxon>Ecdysozoa</taxon>
        <taxon>Arthropoda</taxon>
        <taxon>Hexapoda</taxon>
        <taxon>Insecta</taxon>
        <taxon>Pterygota</taxon>
        <taxon>Neoptera</taxon>
        <taxon>Endopterygota</taxon>
        <taxon>Coleoptera</taxon>
        <taxon>Polyphaga</taxon>
        <taxon>Cucujiformia</taxon>
        <taxon>Chrysomeloidea</taxon>
        <taxon>Chrysomelidae</taxon>
        <taxon>Galerucinae</taxon>
        <taxon>Diabroticina</taxon>
        <taxon>Diabroticites</taxon>
        <taxon>Diabrotica</taxon>
    </lineage>
</organism>
<dbReference type="PANTHER" id="PTHR22950:SF340">
    <property type="entry name" value="AMINO ACID TRANSPORTER TRANSMEMBRANE DOMAIN-CONTAINING PROTEIN-RELATED"/>
    <property type="match status" value="1"/>
</dbReference>
<accession>A0A6P7GPI7</accession>
<evidence type="ECO:0000256" key="1">
    <source>
        <dbReference type="ARBA" id="ARBA00004141"/>
    </source>
</evidence>
<dbReference type="RefSeq" id="XP_028147118.1">
    <property type="nucleotide sequence ID" value="XM_028291317.1"/>
</dbReference>
<evidence type="ECO:0000256" key="5">
    <source>
        <dbReference type="SAM" id="Phobius"/>
    </source>
</evidence>